<keyword evidence="2" id="KW-1185">Reference proteome</keyword>
<accession>A0A8R1YD26</accession>
<accession>A0A2A6BCS2</accession>
<reference evidence="2" key="1">
    <citation type="journal article" date="2008" name="Nat. Genet.">
        <title>The Pristionchus pacificus genome provides a unique perspective on nematode lifestyle and parasitism.</title>
        <authorList>
            <person name="Dieterich C."/>
            <person name="Clifton S.W."/>
            <person name="Schuster L.N."/>
            <person name="Chinwalla A."/>
            <person name="Delehaunty K."/>
            <person name="Dinkelacker I."/>
            <person name="Fulton L."/>
            <person name="Fulton R."/>
            <person name="Godfrey J."/>
            <person name="Minx P."/>
            <person name="Mitreva M."/>
            <person name="Roeseler W."/>
            <person name="Tian H."/>
            <person name="Witte H."/>
            <person name="Yang S.P."/>
            <person name="Wilson R.K."/>
            <person name="Sommer R.J."/>
        </authorList>
    </citation>
    <scope>NUCLEOTIDE SEQUENCE [LARGE SCALE GENOMIC DNA]</scope>
    <source>
        <strain evidence="2">PS312</strain>
    </source>
</reference>
<proteinExistence type="predicted"/>
<organism evidence="1 2">
    <name type="scientific">Pristionchus pacificus</name>
    <name type="common">Parasitic nematode worm</name>
    <dbReference type="NCBI Taxonomy" id="54126"/>
    <lineage>
        <taxon>Eukaryota</taxon>
        <taxon>Metazoa</taxon>
        <taxon>Ecdysozoa</taxon>
        <taxon>Nematoda</taxon>
        <taxon>Chromadorea</taxon>
        <taxon>Rhabditida</taxon>
        <taxon>Rhabditina</taxon>
        <taxon>Diplogasteromorpha</taxon>
        <taxon>Diplogasteroidea</taxon>
        <taxon>Neodiplogasteridae</taxon>
        <taxon>Pristionchus</taxon>
    </lineage>
</organism>
<protein>
    <submittedName>
        <fullName evidence="1">Uncharacterized protein</fullName>
    </submittedName>
</protein>
<dbReference type="Proteomes" id="UP000005239">
    <property type="component" value="Unassembled WGS sequence"/>
</dbReference>
<evidence type="ECO:0000313" key="1">
    <source>
        <dbReference type="EnsemblMetazoa" id="PPA14896.1"/>
    </source>
</evidence>
<sequence length="250" mass="27583">MGHLTRMCKQQTACVNTVGVASEATFCRKIKVKINGKMESKSIDTTTDITIVSNGTWTQIGIPDCNAADDLVIRAHGDHWKLTIRVSARISYCGNIAAGEEQMTHDCRNILSKNFVMLLKLVKVRCATCPSALSPPGVSLAPLPSPREREACARSSPAPFPPLPLVSREVTRGSRASSDRRFCPLQSAYTQPNGGEFTRSQHIHFPRPQQGEEFCQSHNTIHSTRPNRGRVHPFIQSVFIPITTPIHNSK</sequence>
<gene>
    <name evidence="1" type="primary">WBGene00104450</name>
</gene>
<reference evidence="1" key="2">
    <citation type="submission" date="2022-06" db="UniProtKB">
        <authorList>
            <consortium name="EnsemblMetazoa"/>
        </authorList>
    </citation>
    <scope>IDENTIFICATION</scope>
    <source>
        <strain evidence="1">PS312</strain>
    </source>
</reference>
<evidence type="ECO:0000313" key="2">
    <source>
        <dbReference type="Proteomes" id="UP000005239"/>
    </source>
</evidence>
<dbReference type="OrthoDB" id="6276858at2759"/>
<name>A0A2A6BCS2_PRIPA</name>
<dbReference type="AlphaFoldDB" id="A0A2A6BCS2"/>
<dbReference type="EnsemblMetazoa" id="PPA14896.1">
    <property type="protein sequence ID" value="PPA14896.1"/>
    <property type="gene ID" value="WBGene00104450"/>
</dbReference>